<evidence type="ECO:0000256" key="2">
    <source>
        <dbReference type="ARBA" id="ARBA00023043"/>
    </source>
</evidence>
<organism evidence="3">
    <name type="scientific">Tupanvirus soda lake</name>
    <dbReference type="NCBI Taxonomy" id="2126985"/>
    <lineage>
        <taxon>Viruses</taxon>
        <taxon>Varidnaviria</taxon>
        <taxon>Bamfordvirae</taxon>
        <taxon>Nucleocytoviricota</taxon>
        <taxon>Megaviricetes</taxon>
        <taxon>Imitervirales</taxon>
        <taxon>Mimiviridae</taxon>
        <taxon>Megamimivirinae</taxon>
        <taxon>Tupanvirus</taxon>
        <taxon>Tupanvirus salinum</taxon>
    </lineage>
</organism>
<dbReference type="PANTHER" id="PTHR24171:SF8">
    <property type="entry name" value="BRCA1-ASSOCIATED RING DOMAIN PROTEIN 1"/>
    <property type="match status" value="1"/>
</dbReference>
<reference evidence="3" key="2">
    <citation type="journal article" date="2018" name="Nat. Commun.">
        <title>Tailed giant Tupanvirus possesses the most complete translational apparatus of the known virosphere.</title>
        <authorList>
            <person name="Abrahao J."/>
            <person name="Silva L."/>
            <person name="Silva L.S."/>
            <person name="Khalil J.Y.B."/>
            <person name="Rodrigues R."/>
            <person name="Arantes T."/>
            <person name="Assis F."/>
            <person name="Boratto P."/>
            <person name="Andrade M."/>
            <person name="Kroon E.G."/>
            <person name="Ribeiro B."/>
            <person name="Bergier I."/>
            <person name="Seligmann H."/>
            <person name="Ghigo E."/>
            <person name="Colson P."/>
            <person name="Levasseur A."/>
            <person name="Kroemer G."/>
            <person name="Raoult D."/>
            <person name="La Scola B."/>
        </authorList>
    </citation>
    <scope>NUCLEOTIDE SEQUENCE [LARGE SCALE GENOMIC DNA]</scope>
    <source>
        <strain evidence="3">Soda lake</strain>
    </source>
</reference>
<name>A0A6N1NKN8_9VIRU</name>
<dbReference type="SUPFAM" id="SSF48403">
    <property type="entry name" value="Ankyrin repeat"/>
    <property type="match status" value="1"/>
</dbReference>
<dbReference type="PROSITE" id="PS50297">
    <property type="entry name" value="ANK_REP_REGION"/>
    <property type="match status" value="1"/>
</dbReference>
<dbReference type="Gene3D" id="1.25.40.20">
    <property type="entry name" value="Ankyrin repeat-containing domain"/>
    <property type="match status" value="1"/>
</dbReference>
<dbReference type="GO" id="GO:0004842">
    <property type="term" value="F:ubiquitin-protein transferase activity"/>
    <property type="evidence" value="ECO:0007669"/>
    <property type="project" value="TreeGrafter"/>
</dbReference>
<keyword evidence="1" id="KW-0677">Repeat</keyword>
<protein>
    <submittedName>
        <fullName evidence="3">Uncharacterized protein</fullName>
    </submittedName>
</protein>
<proteinExistence type="predicted"/>
<dbReference type="SMART" id="SM00248">
    <property type="entry name" value="ANK"/>
    <property type="match status" value="2"/>
</dbReference>
<dbReference type="KEGG" id="vg:80518661"/>
<reference evidence="3" key="1">
    <citation type="submission" date="2017-01" db="EMBL/GenBank/DDBJ databases">
        <authorList>
            <person name="Assis F.L."/>
            <person name="Abrahao J.S."/>
            <person name="Silva L."/>
            <person name="Khalil J.B."/>
            <person name="Rodrigues R."/>
            <person name="Silva L.S."/>
            <person name="Arantes T."/>
            <person name="Boratto P."/>
            <person name="Andrade M."/>
            <person name="Kroon E.G."/>
            <person name="Ribeiro B."/>
            <person name="Bergier I."/>
            <person name="Seligmann H."/>
            <person name="Ghigo E."/>
            <person name="Colson P."/>
            <person name="Levasseur A."/>
            <person name="Raoult D."/>
            <person name="Scola B.L."/>
        </authorList>
    </citation>
    <scope>NUCLEOTIDE SEQUENCE</scope>
    <source>
        <strain evidence="3">Soda lake</strain>
    </source>
</reference>
<dbReference type="GO" id="GO:0085020">
    <property type="term" value="P:protein K6-linked ubiquitination"/>
    <property type="evidence" value="ECO:0007669"/>
    <property type="project" value="TreeGrafter"/>
</dbReference>
<dbReference type="GeneID" id="80518661"/>
<dbReference type="Pfam" id="PF12796">
    <property type="entry name" value="Ank_2"/>
    <property type="match status" value="1"/>
</dbReference>
<sequence>MFLSRFSRSLTHSLNINKHQVRYYVSDTDMKNIFKKSQIVRVSIYEPRTNELISFIRNGEYNKAELLVKKQNVNVNGHNCGENTPLTDAAKRGDTKAVEFLIKHLNANPHASCDCPQHKTALHYASENGHLNTVKTLLKLGANPMVRDSKNYKALDFSKNKNISDLLKSYESKNQNCLPRIKENNFPIKN</sequence>
<dbReference type="EMBL" id="KY523104">
    <property type="protein sequence ID" value="QKU35239.1"/>
    <property type="molecule type" value="Genomic_DNA"/>
</dbReference>
<evidence type="ECO:0000256" key="1">
    <source>
        <dbReference type="ARBA" id="ARBA00022737"/>
    </source>
</evidence>
<dbReference type="InterPro" id="IPR002110">
    <property type="entry name" value="Ankyrin_rpt"/>
</dbReference>
<accession>A0A6N1NKN8</accession>
<keyword evidence="2" id="KW-0040">ANK repeat</keyword>
<evidence type="ECO:0000313" key="3">
    <source>
        <dbReference type="EMBL" id="QKU35239.1"/>
    </source>
</evidence>
<dbReference type="PANTHER" id="PTHR24171">
    <property type="entry name" value="ANKYRIN REPEAT DOMAIN-CONTAINING PROTEIN 39-RELATED"/>
    <property type="match status" value="1"/>
</dbReference>
<dbReference type="PROSITE" id="PS50088">
    <property type="entry name" value="ANK_REPEAT"/>
    <property type="match status" value="1"/>
</dbReference>
<dbReference type="RefSeq" id="YP_010781897.1">
    <property type="nucleotide sequence ID" value="NC_075039.1"/>
</dbReference>
<dbReference type="InterPro" id="IPR036770">
    <property type="entry name" value="Ankyrin_rpt-contain_sf"/>
</dbReference>